<reference evidence="5" key="1">
    <citation type="submission" date="2020-04" db="EMBL/GenBank/DDBJ databases">
        <authorList>
            <person name="Chiriac C."/>
            <person name="Salcher M."/>
            <person name="Ghai R."/>
            <person name="Kavagutti S V."/>
        </authorList>
    </citation>
    <scope>NUCLEOTIDE SEQUENCE</scope>
</reference>
<dbReference type="Gene3D" id="3.40.1350.10">
    <property type="match status" value="1"/>
</dbReference>
<comment type="cofactor">
    <cofactor evidence="1">
        <name>Mg(2+)</name>
        <dbReference type="ChEBI" id="CHEBI:18420"/>
    </cofactor>
</comment>
<protein>
    <submittedName>
        <fullName evidence="5">VRR-NUC domain containing protein</fullName>
    </submittedName>
</protein>
<organism evidence="5">
    <name type="scientific">uncultured Caudovirales phage</name>
    <dbReference type="NCBI Taxonomy" id="2100421"/>
    <lineage>
        <taxon>Viruses</taxon>
        <taxon>Duplodnaviria</taxon>
        <taxon>Heunggongvirae</taxon>
        <taxon>Uroviricota</taxon>
        <taxon>Caudoviricetes</taxon>
        <taxon>Peduoviridae</taxon>
        <taxon>Maltschvirus</taxon>
        <taxon>Maltschvirus maltsch</taxon>
    </lineage>
</organism>
<evidence type="ECO:0000259" key="4">
    <source>
        <dbReference type="Pfam" id="PF08774"/>
    </source>
</evidence>
<dbReference type="Pfam" id="PF08774">
    <property type="entry name" value="VRR_NUC"/>
    <property type="match status" value="1"/>
</dbReference>
<keyword evidence="2" id="KW-0540">Nuclease</keyword>
<evidence type="ECO:0000256" key="2">
    <source>
        <dbReference type="ARBA" id="ARBA00022722"/>
    </source>
</evidence>
<sequence>MKRNEEIEQAKLIKWSHKVAVREVMPALRWLHHSPNGGKRSPVVGAQMKALGVKPGFLDLILPVKSGNYPGLVIEMKSDVGTLSKEQKEWRDHFEAQGWAFRLSRSAQDARTQLCLYLGIPPDHAPALEEKA</sequence>
<evidence type="ECO:0000256" key="1">
    <source>
        <dbReference type="ARBA" id="ARBA00001946"/>
    </source>
</evidence>
<feature type="domain" description="VRR-NUC" evidence="4">
    <location>
        <begin position="51"/>
        <end position="106"/>
    </location>
</feature>
<keyword evidence="3" id="KW-0378">Hydrolase</keyword>
<dbReference type="GO" id="GO:0003676">
    <property type="term" value="F:nucleic acid binding"/>
    <property type="evidence" value="ECO:0007669"/>
    <property type="project" value="InterPro"/>
</dbReference>
<proteinExistence type="predicted"/>
<dbReference type="GO" id="GO:0016788">
    <property type="term" value="F:hydrolase activity, acting on ester bonds"/>
    <property type="evidence" value="ECO:0007669"/>
    <property type="project" value="InterPro"/>
</dbReference>
<gene>
    <name evidence="5" type="ORF">UFOVP33_51</name>
</gene>
<evidence type="ECO:0000256" key="3">
    <source>
        <dbReference type="ARBA" id="ARBA00022801"/>
    </source>
</evidence>
<accession>A0A6J5KPE6</accession>
<dbReference type="GO" id="GO:0004518">
    <property type="term" value="F:nuclease activity"/>
    <property type="evidence" value="ECO:0007669"/>
    <property type="project" value="UniProtKB-KW"/>
</dbReference>
<dbReference type="InterPro" id="IPR011856">
    <property type="entry name" value="tRNA_endonuc-like_dom_sf"/>
</dbReference>
<name>A0A6J5KPE6_9CAUD</name>
<dbReference type="EMBL" id="LR796162">
    <property type="protein sequence ID" value="CAB4122777.1"/>
    <property type="molecule type" value="Genomic_DNA"/>
</dbReference>
<evidence type="ECO:0000313" key="5">
    <source>
        <dbReference type="EMBL" id="CAB4122777.1"/>
    </source>
</evidence>
<dbReference type="InterPro" id="IPR014883">
    <property type="entry name" value="VRR_NUC"/>
</dbReference>